<evidence type="ECO:0000256" key="10">
    <source>
        <dbReference type="ARBA" id="ARBA00022989"/>
    </source>
</evidence>
<keyword evidence="10 15" id="KW-1133">Transmembrane helix</keyword>
<evidence type="ECO:0000259" key="17">
    <source>
        <dbReference type="PROSITE" id="PS50041"/>
    </source>
</evidence>
<feature type="chain" id="PRO_5043012802" description="Thrombomodulin" evidence="16">
    <location>
        <begin position="19"/>
        <end position="498"/>
    </location>
</feature>
<evidence type="ECO:0000256" key="1">
    <source>
        <dbReference type="ARBA" id="ARBA00004479"/>
    </source>
</evidence>
<keyword evidence="7" id="KW-0430">Lectin</keyword>
<dbReference type="InterPro" id="IPR009030">
    <property type="entry name" value="Growth_fac_rcpt_cys_sf"/>
</dbReference>
<dbReference type="InterPro" id="IPR016187">
    <property type="entry name" value="CTDL_fold"/>
</dbReference>
<dbReference type="GO" id="GO:0030855">
    <property type="term" value="P:epithelial cell differentiation"/>
    <property type="evidence" value="ECO:0007669"/>
    <property type="project" value="UniProtKB-ARBA"/>
</dbReference>
<dbReference type="GO" id="GO:0016020">
    <property type="term" value="C:membrane"/>
    <property type="evidence" value="ECO:0007669"/>
    <property type="project" value="UniProtKB-SubCell"/>
</dbReference>
<dbReference type="PANTHER" id="PTHR14789:SF9">
    <property type="entry name" value="THROMBOMODULIN"/>
    <property type="match status" value="1"/>
</dbReference>
<dbReference type="InterPro" id="IPR001881">
    <property type="entry name" value="EGF-like_Ca-bd_dom"/>
</dbReference>
<evidence type="ECO:0000256" key="11">
    <source>
        <dbReference type="ARBA" id="ARBA00023136"/>
    </source>
</evidence>
<dbReference type="InterPro" id="IPR001304">
    <property type="entry name" value="C-type_lectin-like"/>
</dbReference>
<dbReference type="SUPFAM" id="SSF56436">
    <property type="entry name" value="C-type lectin-like"/>
    <property type="match status" value="1"/>
</dbReference>
<feature type="signal peptide" evidence="16">
    <location>
        <begin position="1"/>
        <end position="18"/>
    </location>
</feature>
<comment type="subcellular location">
    <subcellularLocation>
        <location evidence="1">Membrane</location>
        <topology evidence="1">Single-pass type I membrane protein</topology>
    </subcellularLocation>
</comment>
<comment type="caution">
    <text evidence="18">The sequence shown here is derived from an EMBL/GenBank/DDBJ whole genome shotgun (WGS) entry which is preliminary data.</text>
</comment>
<evidence type="ECO:0000256" key="9">
    <source>
        <dbReference type="ARBA" id="ARBA00022974"/>
    </source>
</evidence>
<dbReference type="SMART" id="SM00179">
    <property type="entry name" value="EGF_CA"/>
    <property type="match status" value="2"/>
</dbReference>
<keyword evidence="3" id="KW-0245">EGF-like domain</keyword>
<dbReference type="PROSITE" id="PS00010">
    <property type="entry name" value="ASX_HYDROXYL"/>
    <property type="match status" value="1"/>
</dbReference>
<keyword evidence="9" id="KW-0325">Glycoprotein</keyword>
<evidence type="ECO:0000256" key="8">
    <source>
        <dbReference type="ARBA" id="ARBA00022737"/>
    </source>
</evidence>
<protein>
    <recommendedName>
        <fullName evidence="2">Thrombomodulin</fullName>
    </recommendedName>
</protein>
<dbReference type="InterPro" id="IPR015149">
    <property type="entry name" value="Tme5_EGF-like"/>
</dbReference>
<dbReference type="SMART" id="SM00034">
    <property type="entry name" value="CLECT"/>
    <property type="match status" value="1"/>
</dbReference>
<evidence type="ECO:0000256" key="4">
    <source>
        <dbReference type="ARBA" id="ARBA00022553"/>
    </source>
</evidence>
<evidence type="ECO:0000256" key="3">
    <source>
        <dbReference type="ARBA" id="ARBA00022536"/>
    </source>
</evidence>
<keyword evidence="5 15" id="KW-0812">Transmembrane</keyword>
<reference evidence="18 19" key="1">
    <citation type="submission" date="2024-02" db="EMBL/GenBank/DDBJ databases">
        <title>Chromosome-level genome assembly of the Eurasian Minnow (Phoxinus phoxinus).</title>
        <authorList>
            <person name="Oriowo T.O."/>
            <person name="Martin S."/>
            <person name="Stange M."/>
            <person name="Chrysostomakis Y."/>
            <person name="Brown T."/>
            <person name="Winkler S."/>
            <person name="Kukowka S."/>
            <person name="Myers E.W."/>
            <person name="Bohne A."/>
        </authorList>
    </citation>
    <scope>NUCLEOTIDE SEQUENCE [LARGE SCALE GENOMIC DNA]</scope>
    <source>
        <strain evidence="18">ZFMK-TIS-60720</strain>
        <tissue evidence="18">Whole Organism</tissue>
    </source>
</reference>
<dbReference type="PANTHER" id="PTHR14789">
    <property type="entry name" value="CHONDROLECTIN VARIANT CHODLFDELTAE"/>
    <property type="match status" value="1"/>
</dbReference>
<keyword evidence="9" id="KW-0654">Proteoglycan</keyword>
<keyword evidence="8" id="KW-0677">Repeat</keyword>
<dbReference type="Pfam" id="PF07645">
    <property type="entry name" value="EGF_CA"/>
    <property type="match status" value="2"/>
</dbReference>
<comment type="function">
    <text evidence="13">Endothelial cell receptor that plays a critical role in regulating several physiological processes including hemostasis, coagulation, fibrinolysis, inflammation, and angiogenesis. Acts as a cofactor for thrombin activation of protein C/PROC on the surface of vascular endothelial cells leading to initiation of the activated protein C anticoagulant pathway. Also accelerates the activation of the plasma carboxypeptidase B2/CPB2, which catalyzes removal of C-terminal basic amino acids from its substrates including kinins or anaphylatoxins leading to fibrinolysis inhibition. Plays critical protective roles in changing the cleavage specificity of protease-activated receptor 1/PAR1, inhibiting endothelial cell permeability and inflammation. Suppresses inflammation distinctly from its anticoagulant cofactor activity by sequestering HMGB1 thereby preventing it from engaging cellular receptors such as RAGE and contributing to the inflammatory response.</text>
</comment>
<dbReference type="InterPro" id="IPR018097">
    <property type="entry name" value="EGF_Ca-bd_CS"/>
</dbReference>
<dbReference type="Gene3D" id="3.10.100.10">
    <property type="entry name" value="Mannose-Binding Protein A, subunit A"/>
    <property type="match status" value="1"/>
</dbReference>
<dbReference type="GO" id="GO:0030246">
    <property type="term" value="F:carbohydrate binding"/>
    <property type="evidence" value="ECO:0007669"/>
    <property type="project" value="UniProtKB-KW"/>
</dbReference>
<keyword evidence="4" id="KW-0597">Phosphoprotein</keyword>
<evidence type="ECO:0000313" key="18">
    <source>
        <dbReference type="EMBL" id="KAK7151267.1"/>
    </source>
</evidence>
<gene>
    <name evidence="18" type="ORF">R3I93_012263</name>
</gene>
<keyword evidence="12" id="KW-1015">Disulfide bond</keyword>
<keyword evidence="11 15" id="KW-0472">Membrane</keyword>
<name>A0AAN9CW81_9TELE</name>
<evidence type="ECO:0000256" key="6">
    <source>
        <dbReference type="ARBA" id="ARBA00022729"/>
    </source>
</evidence>
<dbReference type="EMBL" id="JAYKXH010000012">
    <property type="protein sequence ID" value="KAK7151267.1"/>
    <property type="molecule type" value="Genomic_DNA"/>
</dbReference>
<dbReference type="GO" id="GO:0005509">
    <property type="term" value="F:calcium ion binding"/>
    <property type="evidence" value="ECO:0007669"/>
    <property type="project" value="InterPro"/>
</dbReference>
<dbReference type="Pfam" id="PF09064">
    <property type="entry name" value="EGF_Tme5"/>
    <property type="match status" value="1"/>
</dbReference>
<dbReference type="Gene3D" id="2.10.25.10">
    <property type="entry name" value="Laminin"/>
    <property type="match status" value="4"/>
</dbReference>
<organism evidence="18 19">
    <name type="scientific">Phoxinus phoxinus</name>
    <name type="common">Eurasian minnow</name>
    <dbReference type="NCBI Taxonomy" id="58324"/>
    <lineage>
        <taxon>Eukaryota</taxon>
        <taxon>Metazoa</taxon>
        <taxon>Chordata</taxon>
        <taxon>Craniata</taxon>
        <taxon>Vertebrata</taxon>
        <taxon>Euteleostomi</taxon>
        <taxon>Actinopterygii</taxon>
        <taxon>Neopterygii</taxon>
        <taxon>Teleostei</taxon>
        <taxon>Ostariophysi</taxon>
        <taxon>Cypriniformes</taxon>
        <taxon>Leuciscidae</taxon>
        <taxon>Phoxininae</taxon>
        <taxon>Phoxinus</taxon>
    </lineage>
</organism>
<evidence type="ECO:0000256" key="7">
    <source>
        <dbReference type="ARBA" id="ARBA00022734"/>
    </source>
</evidence>
<evidence type="ECO:0000256" key="14">
    <source>
        <dbReference type="ARBA" id="ARBA00046453"/>
    </source>
</evidence>
<keyword evidence="6 16" id="KW-0732">Signal</keyword>
<dbReference type="SUPFAM" id="SSF57196">
    <property type="entry name" value="EGF/Laminin"/>
    <property type="match status" value="1"/>
</dbReference>
<comment type="subunit">
    <text evidence="14">Interacts with ITGAL, ITGAM and ITGB2. Interacts with thrombin/F2; this interaction switches the specificity of thrombin from a procoagulant to an anticoagulant and antifibrinolytic protease. Interacts with ANGP1 and ANGP2; these interactions significantly inhibit the generation of activated PC and TAFIa/CPB2 by the thrombin/thrombomodulin complex. Interacts with PF4; this interaction enhances generation of activated protein C. Interacts with HMGB1; this interaction inhibits HMGB1 inflammatory activity.</text>
</comment>
<evidence type="ECO:0000313" key="19">
    <source>
        <dbReference type="Proteomes" id="UP001364617"/>
    </source>
</evidence>
<dbReference type="SMART" id="SM00181">
    <property type="entry name" value="EGF"/>
    <property type="match status" value="4"/>
</dbReference>
<dbReference type="PIRSF" id="PIRSF001775">
    <property type="entry name" value="CD93/CD141"/>
    <property type="match status" value="1"/>
</dbReference>
<dbReference type="InterPro" id="IPR016186">
    <property type="entry name" value="C-type_lectin-like/link_sf"/>
</dbReference>
<dbReference type="FunFam" id="2.10.25.10:FF:000038">
    <property type="entry name" value="Fibrillin 2"/>
    <property type="match status" value="1"/>
</dbReference>
<evidence type="ECO:0000256" key="13">
    <source>
        <dbReference type="ARBA" id="ARBA00045242"/>
    </source>
</evidence>
<sequence length="498" mass="55442">MREIIGMALALVVLKVHGEKISDGHCVEGKCFAIQTDSLSFESAQRVCQVRRGHLMTVRDRKSANILAKLLNGTSGNFWLGLRYQCAHANDGLKGYKWVTGDNASHYINWESDRAVCSPRCASVSQKVPKWAERPCDDIIDGYLCEYDNIDYCQPLNNGSAVVYETPFGFYANELLQEIPQGTIATLQPQRTKHVCFEGEWLHAPWSCEFVDGGCEYKCVGSIPDNTCICQPGFKLDINRVTCSKQDACALGECEPVFQVAHAMSSEDCKPGFRKESGICVDENECESAPCEHDCTNTKGSYQCLCYDGYIQSTKDMTKCMMHCPFDKCPAECDPNNNHQCNCPDGFVLEDDTKMCVDIDECTDGSKNCDHDCVNTPGDYDCLCDEGYLLSDKGKCVREDFDGSGSSTPFDVSISTTKPPTDKPMSISSGSLLAIMVCIVACILLLVGLAHCTLRRFCQMHNYDVHKGQDEIYDFQQVIIDKNSTELSFPNRYLKRDS</sequence>
<dbReference type="PROSITE" id="PS50041">
    <property type="entry name" value="C_TYPE_LECTIN_2"/>
    <property type="match status" value="1"/>
</dbReference>
<evidence type="ECO:0000256" key="15">
    <source>
        <dbReference type="SAM" id="Phobius"/>
    </source>
</evidence>
<evidence type="ECO:0000256" key="5">
    <source>
        <dbReference type="ARBA" id="ARBA00022692"/>
    </source>
</evidence>
<evidence type="ECO:0000256" key="2">
    <source>
        <dbReference type="ARBA" id="ARBA00019822"/>
    </source>
</evidence>
<dbReference type="InterPro" id="IPR000152">
    <property type="entry name" value="EGF-type_Asp/Asn_hydroxyl_site"/>
</dbReference>
<dbReference type="Pfam" id="PF00059">
    <property type="entry name" value="Lectin_C"/>
    <property type="match status" value="1"/>
</dbReference>
<dbReference type="PROSITE" id="PS01186">
    <property type="entry name" value="EGF_2"/>
    <property type="match status" value="1"/>
</dbReference>
<evidence type="ECO:0000256" key="16">
    <source>
        <dbReference type="SAM" id="SignalP"/>
    </source>
</evidence>
<accession>A0AAN9CW81</accession>
<dbReference type="AlphaFoldDB" id="A0AAN9CW81"/>
<dbReference type="InterPro" id="IPR049883">
    <property type="entry name" value="NOTCH1_EGF-like"/>
</dbReference>
<feature type="transmembrane region" description="Helical" evidence="15">
    <location>
        <begin position="432"/>
        <end position="454"/>
    </location>
</feature>
<proteinExistence type="predicted"/>
<keyword evidence="19" id="KW-1185">Reference proteome</keyword>
<dbReference type="GO" id="GO:0004888">
    <property type="term" value="F:transmembrane signaling receptor activity"/>
    <property type="evidence" value="ECO:0007669"/>
    <property type="project" value="InterPro"/>
</dbReference>
<dbReference type="InterPro" id="IPR051505">
    <property type="entry name" value="C-type_lectin_domain"/>
</dbReference>
<feature type="domain" description="C-type lectin" evidence="17">
    <location>
        <begin position="27"/>
        <end position="137"/>
    </location>
</feature>
<dbReference type="InterPro" id="IPR000742">
    <property type="entry name" value="EGF"/>
</dbReference>
<dbReference type="Proteomes" id="UP001364617">
    <property type="component" value="Unassembled WGS sequence"/>
</dbReference>
<dbReference type="SUPFAM" id="SSF57184">
    <property type="entry name" value="Growth factor receptor domain"/>
    <property type="match status" value="1"/>
</dbReference>
<evidence type="ECO:0000256" key="12">
    <source>
        <dbReference type="ARBA" id="ARBA00023157"/>
    </source>
</evidence>
<dbReference type="PROSITE" id="PS01187">
    <property type="entry name" value="EGF_CA"/>
    <property type="match status" value="1"/>
</dbReference>